<dbReference type="EMBL" id="GL883013">
    <property type="protein sequence ID" value="EGG20328.1"/>
    <property type="molecule type" value="Genomic_DNA"/>
</dbReference>
<name>F4PWG4_CACFS</name>
<evidence type="ECO:0000256" key="6">
    <source>
        <dbReference type="ARBA" id="ARBA00022729"/>
    </source>
</evidence>
<accession>F4PWG4</accession>
<keyword evidence="11" id="KW-1185">Reference proteome</keyword>
<reference evidence="11" key="1">
    <citation type="journal article" date="2011" name="Genome Res.">
        <title>Phylogeny-wide analysis of social amoeba genomes highlights ancient origins for complex intercellular communication.</title>
        <authorList>
            <person name="Heidel A.J."/>
            <person name="Lawal H.M."/>
            <person name="Felder M."/>
            <person name="Schilde C."/>
            <person name="Helps N.R."/>
            <person name="Tunggal B."/>
            <person name="Rivero F."/>
            <person name="John U."/>
            <person name="Schleicher M."/>
            <person name="Eichinger L."/>
            <person name="Platzer M."/>
            <person name="Noegel A.A."/>
            <person name="Schaap P."/>
            <person name="Gloeckner G."/>
        </authorList>
    </citation>
    <scope>NUCLEOTIDE SEQUENCE [LARGE SCALE GENOMIC DNA]</scope>
    <source>
        <strain evidence="11">SH3</strain>
    </source>
</reference>
<dbReference type="Gene3D" id="3.20.20.80">
    <property type="entry name" value="Glycosidases"/>
    <property type="match status" value="1"/>
</dbReference>
<dbReference type="GeneID" id="14872048"/>
<dbReference type="PROSITE" id="PS51904">
    <property type="entry name" value="GLYCOSYL_HYDROL_F25_2"/>
    <property type="match status" value="1"/>
</dbReference>
<evidence type="ECO:0000256" key="1">
    <source>
        <dbReference type="ARBA" id="ARBA00004613"/>
    </source>
</evidence>
<dbReference type="GO" id="GO:0016998">
    <property type="term" value="P:cell wall macromolecule catabolic process"/>
    <property type="evidence" value="ECO:0007669"/>
    <property type="project" value="InterPro"/>
</dbReference>
<dbReference type="GO" id="GO:0003796">
    <property type="term" value="F:lysozyme activity"/>
    <property type="evidence" value="ECO:0007669"/>
    <property type="project" value="InterPro"/>
</dbReference>
<protein>
    <recommendedName>
        <fullName evidence="12">Glycoside hydrolase family 25 protein</fullName>
    </recommendedName>
</protein>
<dbReference type="CDD" id="cd06416">
    <property type="entry name" value="GH25_Lys1-like"/>
    <property type="match status" value="1"/>
</dbReference>
<dbReference type="GO" id="GO:0042742">
    <property type="term" value="P:defense response to bacterium"/>
    <property type="evidence" value="ECO:0007669"/>
    <property type="project" value="UniProtKB-KW"/>
</dbReference>
<dbReference type="InterPro" id="IPR051595">
    <property type="entry name" value="GH25_Enzymes"/>
</dbReference>
<evidence type="ECO:0000256" key="8">
    <source>
        <dbReference type="ARBA" id="ARBA00023295"/>
    </source>
</evidence>
<dbReference type="AlphaFoldDB" id="F4PWG4"/>
<evidence type="ECO:0000256" key="2">
    <source>
        <dbReference type="ARBA" id="ARBA00010646"/>
    </source>
</evidence>
<comment type="subcellular location">
    <subcellularLocation>
        <location evidence="1">Secreted</location>
    </subcellularLocation>
</comment>
<keyword evidence="4" id="KW-0929">Antimicrobial</keyword>
<comment type="similarity">
    <text evidence="2">Belongs to the glycosyl hydrolase 25 family.</text>
</comment>
<keyword evidence="6 9" id="KW-0732">Signal</keyword>
<dbReference type="SUPFAM" id="SSF51445">
    <property type="entry name" value="(Trans)glycosidases"/>
    <property type="match status" value="1"/>
</dbReference>
<evidence type="ECO:0000256" key="4">
    <source>
        <dbReference type="ARBA" id="ARBA00022529"/>
    </source>
</evidence>
<keyword evidence="3" id="KW-0964">Secreted</keyword>
<dbReference type="GO" id="GO:0009253">
    <property type="term" value="P:peptidoglycan catabolic process"/>
    <property type="evidence" value="ECO:0007669"/>
    <property type="project" value="InterPro"/>
</dbReference>
<feature type="chain" id="PRO_5003315838" description="Glycoside hydrolase family 25 protein" evidence="9">
    <location>
        <begin position="22"/>
        <end position="214"/>
    </location>
</feature>
<keyword evidence="8" id="KW-0326">Glycosidase</keyword>
<dbReference type="KEGG" id="dfa:DFA_07452"/>
<sequence>MHKQIILFIVLFFTIFGLSTATLGVDISTQTNSSTFDCLKSNSFTYVIIRGLKYGQPDPNGPESIENAWDGGMTKVDVYAMPCPLCVSRSGYSQVFGMIQSIKAYNAKFGLVWIDVQGPGYWSLYPDENQAFFKSMVMGANAAGYAVGVYTSAEQWSQIMGQWDGAASFPLWYSNLDNIPSFSDFSPFGGWINPTIKQYNSDVVECGLTQRQGN</sequence>
<dbReference type="OMA" id="YNWEDIV"/>
<dbReference type="PANTHER" id="PTHR23208:SF36">
    <property type="entry name" value="LYSOZYME-RELATED"/>
    <property type="match status" value="1"/>
</dbReference>
<evidence type="ECO:0008006" key="12">
    <source>
        <dbReference type="Google" id="ProtNLM"/>
    </source>
</evidence>
<dbReference type="InterPro" id="IPR002053">
    <property type="entry name" value="Glyco_hydro_25"/>
</dbReference>
<feature type="signal peptide" evidence="9">
    <location>
        <begin position="1"/>
        <end position="21"/>
    </location>
</feature>
<dbReference type="RefSeq" id="XP_004367311.1">
    <property type="nucleotide sequence ID" value="XM_004367254.1"/>
</dbReference>
<organism evidence="10 11">
    <name type="scientific">Cavenderia fasciculata</name>
    <name type="common">Slime mold</name>
    <name type="synonym">Dictyostelium fasciculatum</name>
    <dbReference type="NCBI Taxonomy" id="261658"/>
    <lineage>
        <taxon>Eukaryota</taxon>
        <taxon>Amoebozoa</taxon>
        <taxon>Evosea</taxon>
        <taxon>Eumycetozoa</taxon>
        <taxon>Dictyostelia</taxon>
        <taxon>Acytosteliales</taxon>
        <taxon>Cavenderiaceae</taxon>
        <taxon>Cavenderia</taxon>
    </lineage>
</organism>
<evidence type="ECO:0000256" key="9">
    <source>
        <dbReference type="SAM" id="SignalP"/>
    </source>
</evidence>
<evidence type="ECO:0000256" key="3">
    <source>
        <dbReference type="ARBA" id="ARBA00022525"/>
    </source>
</evidence>
<dbReference type="PANTHER" id="PTHR23208">
    <property type="entry name" value="LYSOZYME PROTEIN"/>
    <property type="match status" value="1"/>
</dbReference>
<dbReference type="Proteomes" id="UP000007797">
    <property type="component" value="Unassembled WGS sequence"/>
</dbReference>
<evidence type="ECO:0000256" key="7">
    <source>
        <dbReference type="ARBA" id="ARBA00022801"/>
    </source>
</evidence>
<evidence type="ECO:0000313" key="10">
    <source>
        <dbReference type="EMBL" id="EGG20328.1"/>
    </source>
</evidence>
<dbReference type="GO" id="GO:0007165">
    <property type="term" value="P:signal transduction"/>
    <property type="evidence" value="ECO:0007669"/>
    <property type="project" value="TreeGrafter"/>
</dbReference>
<gene>
    <name evidence="10" type="ORF">DFA_07452</name>
</gene>
<proteinExistence type="inferred from homology"/>
<dbReference type="GO" id="GO:0031640">
    <property type="term" value="P:killing of cells of another organism"/>
    <property type="evidence" value="ECO:0007669"/>
    <property type="project" value="UniProtKB-KW"/>
</dbReference>
<dbReference type="OrthoDB" id="2251794at2759"/>
<dbReference type="InterPro" id="IPR017853">
    <property type="entry name" value="GH"/>
</dbReference>
<evidence type="ECO:0000313" key="11">
    <source>
        <dbReference type="Proteomes" id="UP000007797"/>
    </source>
</evidence>
<dbReference type="GO" id="GO:0005576">
    <property type="term" value="C:extracellular region"/>
    <property type="evidence" value="ECO:0007669"/>
    <property type="project" value="UniProtKB-SubCell"/>
</dbReference>
<keyword evidence="5" id="KW-0081">Bacteriolytic enzyme</keyword>
<evidence type="ECO:0000256" key="5">
    <source>
        <dbReference type="ARBA" id="ARBA00022638"/>
    </source>
</evidence>
<keyword evidence="7" id="KW-0378">Hydrolase</keyword>